<reference evidence="1 2" key="1">
    <citation type="journal article" date="2018" name="Biotechnol. Adv.">
        <title>Improved genomic resources and new bioinformatic workflow for the carcinogenic parasite Clonorchis sinensis: Biotechnological implications.</title>
        <authorList>
            <person name="Wang D."/>
            <person name="Korhonen P.K."/>
            <person name="Gasser R.B."/>
            <person name="Young N.D."/>
        </authorList>
    </citation>
    <scope>NUCLEOTIDE SEQUENCE [LARGE SCALE GENOMIC DNA]</scope>
    <source>
        <strain evidence="1">Cs-k2</strain>
    </source>
</reference>
<evidence type="ECO:0000313" key="1">
    <source>
        <dbReference type="EMBL" id="KAG5443977.1"/>
    </source>
</evidence>
<proteinExistence type="predicted"/>
<dbReference type="AlphaFoldDB" id="A0A3R7GII0"/>
<accession>A0A3R7GII0</accession>
<dbReference type="Proteomes" id="UP000286415">
    <property type="component" value="Unassembled WGS sequence"/>
</dbReference>
<dbReference type="InParanoid" id="A0A3R7GII0"/>
<dbReference type="EMBL" id="NIRI02000056">
    <property type="protein sequence ID" value="KAG5443977.1"/>
    <property type="molecule type" value="Genomic_DNA"/>
</dbReference>
<keyword evidence="2" id="KW-1185">Reference proteome</keyword>
<protein>
    <submittedName>
        <fullName evidence="1">Uncharacterized protein</fullName>
    </submittedName>
</protein>
<reference evidence="1 2" key="2">
    <citation type="journal article" date="2021" name="Genomics">
        <title>High-quality reference genome for Clonorchis sinensis.</title>
        <authorList>
            <person name="Young N.D."/>
            <person name="Stroehlein A.J."/>
            <person name="Kinkar L."/>
            <person name="Wang T."/>
            <person name="Sohn W.M."/>
            <person name="Chang B.C.H."/>
            <person name="Kaur P."/>
            <person name="Weisz D."/>
            <person name="Dudchenko O."/>
            <person name="Aiden E.L."/>
            <person name="Korhonen P.K."/>
            <person name="Gasser R.B."/>
        </authorList>
    </citation>
    <scope>NUCLEOTIDE SEQUENCE [LARGE SCALE GENOMIC DNA]</scope>
    <source>
        <strain evidence="1">Cs-k2</strain>
    </source>
</reference>
<organism evidence="1 2">
    <name type="scientific">Clonorchis sinensis</name>
    <name type="common">Chinese liver fluke</name>
    <dbReference type="NCBI Taxonomy" id="79923"/>
    <lineage>
        <taxon>Eukaryota</taxon>
        <taxon>Metazoa</taxon>
        <taxon>Spiralia</taxon>
        <taxon>Lophotrochozoa</taxon>
        <taxon>Platyhelminthes</taxon>
        <taxon>Trematoda</taxon>
        <taxon>Digenea</taxon>
        <taxon>Opisthorchiida</taxon>
        <taxon>Opisthorchiata</taxon>
        <taxon>Opisthorchiidae</taxon>
        <taxon>Clonorchis</taxon>
    </lineage>
</organism>
<comment type="caution">
    <text evidence="1">The sequence shown here is derived from an EMBL/GenBank/DDBJ whole genome shotgun (WGS) entry which is preliminary data.</text>
</comment>
<sequence>MLLMMMVMLKLFLISRPDYQRFFSRMFMSSGLLAFEGITSEYVDTAIGTVQAAKRLFFLASSKDDYSSHIHSFNTSLRKTIKSQLNPSLMTFFYGMHCTKDTSCFNWRDTQDIPLHFL</sequence>
<name>A0A3R7GII0_CLOSI</name>
<gene>
    <name evidence="1" type="ORF">CSKR_103799</name>
</gene>
<evidence type="ECO:0000313" key="2">
    <source>
        <dbReference type="Proteomes" id="UP000286415"/>
    </source>
</evidence>